<sequence>MLKRALENVQKARDDLVDGADSLRNSAKRMLITYRTCFILYKLKRALDESHPIICELINASQPMNKLPPEVLCDIFFRVPSRLKWYPGSYPICKSQPTFMQNTKHYRPLLLTCRYWHRLIMNTSACWSTLEDLPRPGYFYSLPLFVNYVGRCAEGPLCIVVPAPSTSEMCELCRDPNISARVKQIVLTGNWSGSNQECCNDILFSSYPSLDTFALYQHRVGDNSIPRIRRILPDSSRLRQLWLSDVDFIPTTAFPALEAFSINSLHIDPGFERSLWILLCSSPRLKAIELRIIMKLADGSILAQCSQTKVSFNALRALTLELRPKSWDGASTMPLLRWFATHFTIPPDCLIHYSCVTSEGLVTLPHLFNITVIAHTVHLMAYESPRVFERVLCFELVVSITTEDDRKHGFDALRDVIPAHDAARALVQDHPPEFPSPAILCLGRTRFCDSLRFYPMLHAMRRLHRVGGGATWVLLQPSSIIQLALPCLAILLITLRVPFDAQLHILTGMLDALMSSPDGNLPCTALNKLIFDCSWVPIGGHQELLSHKVRELASTRASLGHPIDRVFYAFIGRDSTDTGNRELCLNQYDTTASLVSTAYGQAARDAVEQEWEAGRN</sequence>
<dbReference type="SUPFAM" id="SSF52047">
    <property type="entry name" value="RNI-like"/>
    <property type="match status" value="1"/>
</dbReference>
<gene>
    <name evidence="1" type="ORF">ONZ51_g8271</name>
</gene>
<evidence type="ECO:0000313" key="2">
    <source>
        <dbReference type="Proteomes" id="UP001215151"/>
    </source>
</evidence>
<organism evidence="1 2">
    <name type="scientific">Trametes cubensis</name>
    <dbReference type="NCBI Taxonomy" id="1111947"/>
    <lineage>
        <taxon>Eukaryota</taxon>
        <taxon>Fungi</taxon>
        <taxon>Dikarya</taxon>
        <taxon>Basidiomycota</taxon>
        <taxon>Agaricomycotina</taxon>
        <taxon>Agaricomycetes</taxon>
        <taxon>Polyporales</taxon>
        <taxon>Polyporaceae</taxon>
        <taxon>Trametes</taxon>
    </lineage>
</organism>
<name>A0AAD7TQK3_9APHY</name>
<comment type="caution">
    <text evidence="1">The sequence shown here is derived from an EMBL/GenBank/DDBJ whole genome shotgun (WGS) entry which is preliminary data.</text>
</comment>
<evidence type="ECO:0008006" key="3">
    <source>
        <dbReference type="Google" id="ProtNLM"/>
    </source>
</evidence>
<reference evidence="1" key="1">
    <citation type="submission" date="2022-11" db="EMBL/GenBank/DDBJ databases">
        <title>Genome Sequence of Cubamyces cubensis.</title>
        <authorList>
            <person name="Buettner E."/>
        </authorList>
    </citation>
    <scope>NUCLEOTIDE SEQUENCE</scope>
    <source>
        <strain evidence="1">MPL-01</strain>
    </source>
</reference>
<dbReference type="AlphaFoldDB" id="A0AAD7TQK3"/>
<protein>
    <recommendedName>
        <fullName evidence="3">F-box domain-containing protein</fullName>
    </recommendedName>
</protein>
<proteinExistence type="predicted"/>
<evidence type="ECO:0000313" key="1">
    <source>
        <dbReference type="EMBL" id="KAJ8472819.1"/>
    </source>
</evidence>
<accession>A0AAD7TQK3</accession>
<dbReference type="Proteomes" id="UP001215151">
    <property type="component" value="Unassembled WGS sequence"/>
</dbReference>
<dbReference type="EMBL" id="JAPEVG010000245">
    <property type="protein sequence ID" value="KAJ8472819.1"/>
    <property type="molecule type" value="Genomic_DNA"/>
</dbReference>
<keyword evidence="2" id="KW-1185">Reference proteome</keyword>